<accession>A0A7S2EBN8</accession>
<keyword evidence="2" id="KW-0539">Nucleus</keyword>
<comment type="similarity">
    <text evidence="1 2">Belongs to the CGI121/TPRKB family.</text>
</comment>
<reference evidence="4" key="1">
    <citation type="submission" date="2021-01" db="EMBL/GenBank/DDBJ databases">
        <authorList>
            <person name="Corre E."/>
            <person name="Pelletier E."/>
            <person name="Niang G."/>
            <person name="Scheremetjew M."/>
            <person name="Finn R."/>
            <person name="Kale V."/>
            <person name="Holt S."/>
            <person name="Cochrane G."/>
            <person name="Meng A."/>
            <person name="Brown T."/>
            <person name="Cohen L."/>
        </authorList>
    </citation>
    <scope>NUCLEOTIDE SEQUENCE</scope>
    <source>
        <strain evidence="4">Pop2</strain>
    </source>
</reference>
<organism evidence="4">
    <name type="scientific">Ditylum brightwellii</name>
    <dbReference type="NCBI Taxonomy" id="49249"/>
    <lineage>
        <taxon>Eukaryota</taxon>
        <taxon>Sar</taxon>
        <taxon>Stramenopiles</taxon>
        <taxon>Ochrophyta</taxon>
        <taxon>Bacillariophyta</taxon>
        <taxon>Mediophyceae</taxon>
        <taxon>Lithodesmiophycidae</taxon>
        <taxon>Lithodesmiales</taxon>
        <taxon>Lithodesmiaceae</taxon>
        <taxon>Ditylum</taxon>
    </lineage>
</organism>
<protein>
    <submittedName>
        <fullName evidence="4">Uncharacterized protein</fullName>
    </submittedName>
</protein>
<evidence type="ECO:0000256" key="1">
    <source>
        <dbReference type="ARBA" id="ARBA00005546"/>
    </source>
</evidence>
<evidence type="ECO:0000313" key="4">
    <source>
        <dbReference type="EMBL" id="CAD9327125.1"/>
    </source>
</evidence>
<proteinExistence type="inferred from homology"/>
<sequence length="270" mass="29875">MPNTCEETPQTSQEHDDKEMVRLTFDLHPNRTLRLSIHDKVKNVSELSDRAFSYNGVTDSNNEKDKKEKDEKMHIDEEGCGRFAIMDAKRITSLTHLAMAANTALLRSARSSNKTTENNNSSSGTKRKRGIALETIVCAGGSSNVGNVLKGFTFSSSGGKEKIATEEVVMAMGYDCSNDGEYESFLSDIGLTNSTAASSEEKEDDNVNHAPKSKRLPIQMYLQRDRTESDVKDLMRVFKLTKEEINMGQGLGKSSLDMAVVNRVATKFTV</sequence>
<feature type="compositionally biased region" description="Low complexity" evidence="3">
    <location>
        <begin position="111"/>
        <end position="124"/>
    </location>
</feature>
<dbReference type="Pfam" id="PF08617">
    <property type="entry name" value="CGI-121"/>
    <property type="match status" value="1"/>
</dbReference>
<dbReference type="AlphaFoldDB" id="A0A7S2EBN8"/>
<evidence type="ECO:0000256" key="3">
    <source>
        <dbReference type="SAM" id="MobiDB-lite"/>
    </source>
</evidence>
<dbReference type="InterPro" id="IPR036504">
    <property type="entry name" value="CGI121/TPRKB_sf"/>
</dbReference>
<dbReference type="InterPro" id="IPR013926">
    <property type="entry name" value="CGI121/TPRKB"/>
</dbReference>
<dbReference type="EMBL" id="HBGN01014864">
    <property type="protein sequence ID" value="CAD9327125.1"/>
    <property type="molecule type" value="Transcribed_RNA"/>
</dbReference>
<name>A0A7S2EBN8_9STRA</name>
<evidence type="ECO:0000256" key="2">
    <source>
        <dbReference type="RuleBase" id="RU004398"/>
    </source>
</evidence>
<dbReference type="Gene3D" id="3.30.2380.10">
    <property type="entry name" value="CGI121/TPRKB"/>
    <property type="match status" value="1"/>
</dbReference>
<gene>
    <name evidence="4" type="ORF">DBRI1063_LOCUS9519</name>
</gene>
<feature type="region of interest" description="Disordered" evidence="3">
    <location>
        <begin position="108"/>
        <end position="127"/>
    </location>
</feature>